<name>A0A1T4PME6_9BACT</name>
<feature type="coiled-coil region" evidence="1">
    <location>
        <begin position="1304"/>
        <end position="1336"/>
    </location>
</feature>
<keyword evidence="1" id="KW-0175">Coiled coil</keyword>
<evidence type="ECO:0000313" key="2">
    <source>
        <dbReference type="EMBL" id="SJZ92662.1"/>
    </source>
</evidence>
<evidence type="ECO:0000256" key="1">
    <source>
        <dbReference type="SAM" id="Coils"/>
    </source>
</evidence>
<accession>A0A1T4PME6</accession>
<dbReference type="EMBL" id="FUWH01000006">
    <property type="protein sequence ID" value="SJZ92662.1"/>
    <property type="molecule type" value="Genomic_DNA"/>
</dbReference>
<proteinExistence type="predicted"/>
<evidence type="ECO:0000313" key="3">
    <source>
        <dbReference type="Proteomes" id="UP000190888"/>
    </source>
</evidence>
<dbReference type="InterPro" id="IPR045538">
    <property type="entry name" value="CIS_TMP"/>
</dbReference>
<dbReference type="RefSeq" id="WP_078831675.1">
    <property type="nucleotide sequence ID" value="NZ_FUWH01000006.1"/>
</dbReference>
<dbReference type="Pfam" id="PF19268">
    <property type="entry name" value="CIS_TMP"/>
    <property type="match status" value="3"/>
</dbReference>
<gene>
    <name evidence="2" type="ORF">SAMN04488132_10697</name>
</gene>
<organism evidence="2 3">
    <name type="scientific">Sediminibacterium ginsengisoli</name>
    <dbReference type="NCBI Taxonomy" id="413434"/>
    <lineage>
        <taxon>Bacteria</taxon>
        <taxon>Pseudomonadati</taxon>
        <taxon>Bacteroidota</taxon>
        <taxon>Chitinophagia</taxon>
        <taxon>Chitinophagales</taxon>
        <taxon>Chitinophagaceae</taxon>
        <taxon>Sediminibacterium</taxon>
    </lineage>
</organism>
<sequence length="1500" mass="171543">MASQHFSINQQLFEIDFFSKAKAYELQDRISRLVNGPLPEQVNRYLESVIPEELLLKIDQIRLDIGEVNYENLEQELLTKFMDALMEEIAARLRMINDPGLSKQAGITVTHAYSGHADLLEYFLLTGSLPWWAEQATGIGSVLDILFKDHRTLLRELLLRIGRYEYVRQRIVNHFREDRIRNIIETLEPVEAEYIFGYHAQVTRLQQREQIVKTEIKIFEKEVWLFILNYLLADRGGEFNRKAFVKNNLMQIAARFNISYRELLLLFFKALKIELSQNTHETSLLRVIEELAMTDSDMAAPEITRPVIQDPEESDHDLRTVTGIIELLRYYFEHETLPEWADAYTREQLAAFLLQAAGKAPETLSELLFGRNAAETNAESIFELLGTAGTKELLWRILPAGKEISRIATTFEILQSGRPLVNASARSFAESIWKILLNVLISFGTSAVAGPVIIEAVIRGIKKQYDIQTEALAAHISEAMQEITRKRAGSIAGFENVKTAVQSYVESVRGQTAAVFNIDPEDAEDKYPRSTSLRDLLRFLLARGAMPWWAKQYSGYPAAALLRQLLAQTPYDALWIFQWAQLSPVAKKRFLQNIPEDLVLDVIRQLPAASHAVRLFRQAKMMTGVALPQPDPVLLLQVLWDELADQNYLTVSYTGFYTKLISRIAALPGYDAEQALTLLQRFAETWNGNEVVAELEQWLISFQQIAGSEQQKRKPYSTRHQKPGDAFILQEYLLSASVMTAIPAESNEVSIVREWLAAADVTTRTSIADKLFNSLLYYIENGRLIPGTTITDQGSLKILLARLMILAFYTDRNRLMKLLETSPANDRQLLAIVQLTGALKRSAGEQEKEVFLFLSSVVQQWIYPFDELYRAFTSAGDISMEMPAGKRRSGKRFPLDIGILPESHDPDQQDIDTVSINAVKAIAEDKDPRKESEVVNENDPPENISKQQLLALRSEDVYTAQLPAGIEKQLLQQNAAEDIPAARIAMFFLEKEDVAGLAELYDAAIAVLIYFLLWNRLPAKFARVSSSKENELLRELVRFAFRRNRQALRQIVHNDEYQPAAMTRLFAMVEQGAEMTDRELVSFLLPLKQEAFRRLLKQQDITVVIAYMQEQHADAAAAIALLSRGNISARETQKLLASDTTLIAISEYAEPWLFNQLMQQSNYQPVPQFQSLVQNMLHILEHAFTDSLVREKMIRLYKLYNLKMAAQQQSFNNSYDYFLAFFRFAGEYQSPVTTIWQQVLDHLSDTDRSGVNTGTAEEASMRRGLRFLLRQEQDMEVIRNDAYVQDRNGAAATENSASELDRIKEKIRGELLREKNREEEAEKKQAQEKLKERKTKLYIANAGLVILHPFFSTYFSRLGLLEKGQFPDPVKQERGVLLMQYLVTGRQEFEEHELALNKILCGMDPDTPVAVEITVTDEEQTLSDELFEVLKQQWSKMKNNSIQGIRASFLQREGALEETEDGWSLRVEQRGYDMLLQTLPWGYGFIKTSWMKKILTVEWI</sequence>
<dbReference type="Proteomes" id="UP000190888">
    <property type="component" value="Unassembled WGS sequence"/>
</dbReference>
<dbReference type="STRING" id="413434.SAMN04488132_10697"/>
<keyword evidence="3" id="KW-1185">Reference proteome</keyword>
<dbReference type="OrthoDB" id="1488184at2"/>
<reference evidence="2 3" key="1">
    <citation type="submission" date="2017-02" db="EMBL/GenBank/DDBJ databases">
        <authorList>
            <person name="Peterson S.W."/>
        </authorList>
    </citation>
    <scope>NUCLEOTIDE SEQUENCE [LARGE SCALE GENOMIC DNA]</scope>
    <source>
        <strain evidence="2 3">DSM 22335</strain>
    </source>
</reference>
<protein>
    <submittedName>
        <fullName evidence="2">Uncharacterized protein</fullName>
    </submittedName>
</protein>